<accession>A0A4R2ICU0</accession>
<dbReference type="Pfam" id="PF06723">
    <property type="entry name" value="MreB_Mbl"/>
    <property type="match status" value="1"/>
</dbReference>
<organism evidence="1 2">
    <name type="scientific">Kribbella antiqua</name>
    <dbReference type="NCBI Taxonomy" id="2512217"/>
    <lineage>
        <taxon>Bacteria</taxon>
        <taxon>Bacillati</taxon>
        <taxon>Actinomycetota</taxon>
        <taxon>Actinomycetes</taxon>
        <taxon>Propionibacteriales</taxon>
        <taxon>Kribbellaceae</taxon>
        <taxon>Kribbella</taxon>
    </lineage>
</organism>
<comment type="caution">
    <text evidence="1">The sequence shown here is derived from an EMBL/GenBank/DDBJ whole genome shotgun (WGS) entry which is preliminary data.</text>
</comment>
<keyword evidence="2" id="KW-1185">Reference proteome</keyword>
<dbReference type="InterPro" id="IPR043129">
    <property type="entry name" value="ATPase_NBD"/>
</dbReference>
<dbReference type="SUPFAM" id="SSF53067">
    <property type="entry name" value="Actin-like ATPase domain"/>
    <property type="match status" value="1"/>
</dbReference>
<proteinExistence type="predicted"/>
<dbReference type="AlphaFoldDB" id="A0A4R2ICU0"/>
<gene>
    <name evidence="1" type="ORF">EV646_1135</name>
</gene>
<dbReference type="EMBL" id="SLWR01000013">
    <property type="protein sequence ID" value="TCO42384.1"/>
    <property type="molecule type" value="Genomic_DNA"/>
</dbReference>
<dbReference type="InterPro" id="IPR056546">
    <property type="entry name" value="MreB_MamK-like"/>
</dbReference>
<dbReference type="Gene3D" id="3.30.420.40">
    <property type="match status" value="1"/>
</dbReference>
<dbReference type="Proteomes" id="UP000295573">
    <property type="component" value="Unassembled WGS sequence"/>
</dbReference>
<evidence type="ECO:0000313" key="2">
    <source>
        <dbReference type="Proteomes" id="UP000295573"/>
    </source>
</evidence>
<protein>
    <submittedName>
        <fullName evidence="1">MreB/Mbl protein</fullName>
    </submittedName>
</protein>
<evidence type="ECO:0000313" key="1">
    <source>
        <dbReference type="EMBL" id="TCO42384.1"/>
    </source>
</evidence>
<sequence>MTLPVLCPEADRNGALAAVEILQPRAVITIDSVKAAAIGAKTDLVKPLLVIDLGAHLTEAAVLANGCVIEARRTPHGTADLRTSITINSLIEYIRDMMADLLSHDCGPQVVDALERGPLLAGGGALLPAITYQLSKQLSCPVLPASGAYTVALRGATTIALAAHRHPSAH</sequence>
<name>A0A4R2ICU0_9ACTN</name>
<reference evidence="1 2" key="1">
    <citation type="journal article" date="2015" name="Stand. Genomic Sci.">
        <title>Genomic Encyclopedia of Bacterial and Archaeal Type Strains, Phase III: the genomes of soil and plant-associated and newly described type strains.</title>
        <authorList>
            <person name="Whitman W.B."/>
            <person name="Woyke T."/>
            <person name="Klenk H.P."/>
            <person name="Zhou Y."/>
            <person name="Lilburn T.G."/>
            <person name="Beck B.J."/>
            <person name="De Vos P."/>
            <person name="Vandamme P."/>
            <person name="Eisen J.A."/>
            <person name="Garrity G."/>
            <person name="Hugenholtz P."/>
            <person name="Kyrpides N.C."/>
        </authorList>
    </citation>
    <scope>NUCLEOTIDE SEQUENCE [LARGE SCALE GENOMIC DNA]</scope>
    <source>
        <strain evidence="1 2">VKM Ac-2541</strain>
    </source>
</reference>